<dbReference type="Pfam" id="PF00135">
    <property type="entry name" value="COesterase"/>
    <property type="match status" value="1"/>
</dbReference>
<proteinExistence type="predicted"/>
<evidence type="ECO:0000313" key="3">
    <source>
        <dbReference type="Proteomes" id="UP001221757"/>
    </source>
</evidence>
<dbReference type="AlphaFoldDB" id="A0AAD7DFT0"/>
<reference evidence="2" key="1">
    <citation type="submission" date="2023-03" db="EMBL/GenBank/DDBJ databases">
        <title>Massive genome expansion in bonnet fungi (Mycena s.s.) driven by repeated elements and novel gene families across ecological guilds.</title>
        <authorList>
            <consortium name="Lawrence Berkeley National Laboratory"/>
            <person name="Harder C.B."/>
            <person name="Miyauchi S."/>
            <person name="Viragh M."/>
            <person name="Kuo A."/>
            <person name="Thoen E."/>
            <person name="Andreopoulos B."/>
            <person name="Lu D."/>
            <person name="Skrede I."/>
            <person name="Drula E."/>
            <person name="Henrissat B."/>
            <person name="Morin E."/>
            <person name="Kohler A."/>
            <person name="Barry K."/>
            <person name="LaButti K."/>
            <person name="Morin E."/>
            <person name="Salamov A."/>
            <person name="Lipzen A."/>
            <person name="Mereny Z."/>
            <person name="Hegedus B."/>
            <person name="Baldrian P."/>
            <person name="Stursova M."/>
            <person name="Weitz H."/>
            <person name="Taylor A."/>
            <person name="Grigoriev I.V."/>
            <person name="Nagy L.G."/>
            <person name="Martin F."/>
            <person name="Kauserud H."/>
        </authorList>
    </citation>
    <scope>NUCLEOTIDE SEQUENCE</scope>
    <source>
        <strain evidence="2">CBHHK067</strain>
    </source>
</reference>
<evidence type="ECO:0000313" key="2">
    <source>
        <dbReference type="EMBL" id="KAJ7690145.1"/>
    </source>
</evidence>
<evidence type="ECO:0000259" key="1">
    <source>
        <dbReference type="Pfam" id="PF00135"/>
    </source>
</evidence>
<keyword evidence="3" id="KW-1185">Reference proteome</keyword>
<dbReference type="EMBL" id="JARKIE010000067">
    <property type="protein sequence ID" value="KAJ7690145.1"/>
    <property type="molecule type" value="Genomic_DNA"/>
</dbReference>
<protein>
    <recommendedName>
        <fullName evidence="1">Carboxylesterase type B domain-containing protein</fullName>
    </recommendedName>
</protein>
<dbReference type="Gene3D" id="3.40.50.1820">
    <property type="entry name" value="alpha/beta hydrolase"/>
    <property type="match status" value="1"/>
</dbReference>
<comment type="caution">
    <text evidence="2">The sequence shown here is derived from an EMBL/GenBank/DDBJ whole genome shotgun (WGS) entry which is preliminary data.</text>
</comment>
<dbReference type="SUPFAM" id="SSF53474">
    <property type="entry name" value="alpha/beta-Hydrolases"/>
    <property type="match status" value="1"/>
</dbReference>
<accession>A0AAD7DFT0</accession>
<organism evidence="2 3">
    <name type="scientific">Mycena rosella</name>
    <name type="common">Pink bonnet</name>
    <name type="synonym">Agaricus rosellus</name>
    <dbReference type="NCBI Taxonomy" id="1033263"/>
    <lineage>
        <taxon>Eukaryota</taxon>
        <taxon>Fungi</taxon>
        <taxon>Dikarya</taxon>
        <taxon>Basidiomycota</taxon>
        <taxon>Agaricomycotina</taxon>
        <taxon>Agaricomycetes</taxon>
        <taxon>Agaricomycetidae</taxon>
        <taxon>Agaricales</taxon>
        <taxon>Marasmiineae</taxon>
        <taxon>Mycenaceae</taxon>
        <taxon>Mycena</taxon>
    </lineage>
</organism>
<dbReference type="InterPro" id="IPR002018">
    <property type="entry name" value="CarbesteraseB"/>
</dbReference>
<gene>
    <name evidence="2" type="ORF">B0H17DRAFT_1201932</name>
</gene>
<dbReference type="InterPro" id="IPR029058">
    <property type="entry name" value="AB_hydrolase_fold"/>
</dbReference>
<feature type="domain" description="Carboxylesterase type B" evidence="1">
    <location>
        <begin position="45"/>
        <end position="146"/>
    </location>
</feature>
<dbReference type="Proteomes" id="UP001221757">
    <property type="component" value="Unassembled WGS sequence"/>
</dbReference>
<sequence length="178" mass="20332">MPPTPYAGPLRCTITPDVYANFLALYPANDPTLGVPFNTGDSLFDRAAAWFTDIMFLVPCRNFFRYAALLQPTFAYHFHEFIPRNDPSLGVLHASELELLFGLFPTPVEDVFGNQMIDFYIDFINDLNPGAQWPAFTLTVQPKVLQFIRDNITMIPDDFNLEMTDYMTSAKVLNEFEK</sequence>
<name>A0AAD7DFT0_MYCRO</name>